<dbReference type="InterPro" id="IPR050134">
    <property type="entry name" value="NAD-dep_sirtuin_deacylases"/>
</dbReference>
<dbReference type="PANTHER" id="PTHR11085">
    <property type="entry name" value="NAD-DEPENDENT PROTEIN DEACYLASE SIRTUIN-5, MITOCHONDRIAL-RELATED"/>
    <property type="match status" value="1"/>
</dbReference>
<evidence type="ECO:0000256" key="7">
    <source>
        <dbReference type="PROSITE-ProRule" id="PRU00236"/>
    </source>
</evidence>
<feature type="binding site" evidence="7">
    <location>
        <position position="225"/>
    </location>
    <ligand>
        <name>Zn(2+)</name>
        <dbReference type="ChEBI" id="CHEBI:29105"/>
    </ligand>
</feature>
<sequence length="397" mass="45266">MREKFNFQRRYDQMAGHCCLSTCKEGAITSTHAHVEVRAFNLTENERKDLKAAWSEEGNAVFHYQCWKYLSSAAKGKNPDMKLSDLEVQLVQEAVKTAEYHDEEEKVKDEAKRIAQMIKSADYCIGFTGAGISTAAGIGDFRGIDGKWTDRDKQKEYGEKGVKKSKKKSYSSYRPTYTHEALVKLMEMGHMKHLISQNTDGLHRLSGILHSKISELHGNSFIEKCEKCGARYERPFSYRSVSGNSSVPPKRCQRCKINHRTGRICEKKDCKGYLMNTIINFGDYLEDEVLSGATQHAKKADLVLCLGSTLRVTPASDLVQMGKKPVRLVLCNRQPTPYDALCYEKEEGHQATNGVRIFGDCDRLMKLVMLNMLGSEKVVEWEQGREERMKLYDERRK</sequence>
<accession>A0ABD3WXK3</accession>
<evidence type="ECO:0000256" key="6">
    <source>
        <dbReference type="ARBA" id="ARBA00038170"/>
    </source>
</evidence>
<keyword evidence="4 7" id="KW-0862">Zinc</keyword>
<dbReference type="InterPro" id="IPR029035">
    <property type="entry name" value="DHS-like_NAD/FAD-binding_dom"/>
</dbReference>
<feature type="binding site" evidence="7">
    <location>
        <position position="228"/>
    </location>
    <ligand>
        <name>Zn(2+)</name>
        <dbReference type="ChEBI" id="CHEBI:29105"/>
    </ligand>
</feature>
<comment type="similarity">
    <text evidence="6">Belongs to the sirtuin family. Class IV subfamily.</text>
</comment>
<evidence type="ECO:0000256" key="1">
    <source>
        <dbReference type="ARBA" id="ARBA00012928"/>
    </source>
</evidence>
<dbReference type="Proteomes" id="UP001634394">
    <property type="component" value="Unassembled WGS sequence"/>
</dbReference>
<gene>
    <name evidence="9" type="ORF">ACJMK2_035030</name>
</gene>
<keyword evidence="5" id="KW-0520">NAD</keyword>
<evidence type="ECO:0000256" key="5">
    <source>
        <dbReference type="ARBA" id="ARBA00023027"/>
    </source>
</evidence>
<dbReference type="Gene3D" id="3.40.50.1220">
    <property type="entry name" value="TPP-binding domain"/>
    <property type="match status" value="1"/>
</dbReference>
<dbReference type="EMBL" id="JBJQND010000005">
    <property type="protein sequence ID" value="KAL3877300.1"/>
    <property type="molecule type" value="Genomic_DNA"/>
</dbReference>
<dbReference type="PANTHER" id="PTHR11085:SF12">
    <property type="entry name" value="NAD-DEPENDENT PROTEIN DEACYLASE SIRTUIN-6"/>
    <property type="match status" value="1"/>
</dbReference>
<evidence type="ECO:0000313" key="10">
    <source>
        <dbReference type="Proteomes" id="UP001634394"/>
    </source>
</evidence>
<proteinExistence type="inferred from homology"/>
<feature type="active site" description="Proton acceptor" evidence="7">
    <location>
        <position position="217"/>
    </location>
</feature>
<reference evidence="9 10" key="1">
    <citation type="submission" date="2024-11" db="EMBL/GenBank/DDBJ databases">
        <title>Chromosome-level genome assembly of the freshwater bivalve Anodonta woodiana.</title>
        <authorList>
            <person name="Chen X."/>
        </authorList>
    </citation>
    <scope>NUCLEOTIDE SEQUENCE [LARGE SCALE GENOMIC DNA]</scope>
    <source>
        <strain evidence="9">MN2024</strain>
        <tissue evidence="9">Gills</tissue>
    </source>
</reference>
<organism evidence="9 10">
    <name type="scientific">Sinanodonta woodiana</name>
    <name type="common">Chinese pond mussel</name>
    <name type="synonym">Anodonta woodiana</name>
    <dbReference type="NCBI Taxonomy" id="1069815"/>
    <lineage>
        <taxon>Eukaryota</taxon>
        <taxon>Metazoa</taxon>
        <taxon>Spiralia</taxon>
        <taxon>Lophotrochozoa</taxon>
        <taxon>Mollusca</taxon>
        <taxon>Bivalvia</taxon>
        <taxon>Autobranchia</taxon>
        <taxon>Heteroconchia</taxon>
        <taxon>Palaeoheterodonta</taxon>
        <taxon>Unionida</taxon>
        <taxon>Unionoidea</taxon>
        <taxon>Unionidae</taxon>
        <taxon>Unioninae</taxon>
        <taxon>Sinanodonta</taxon>
    </lineage>
</organism>
<feature type="binding site" evidence="7">
    <location>
        <position position="265"/>
    </location>
    <ligand>
        <name>Zn(2+)</name>
        <dbReference type="ChEBI" id="CHEBI:29105"/>
    </ligand>
</feature>
<keyword evidence="2" id="KW-0808">Transferase</keyword>
<dbReference type="PROSITE" id="PS50305">
    <property type="entry name" value="SIRTUIN"/>
    <property type="match status" value="1"/>
</dbReference>
<evidence type="ECO:0000256" key="2">
    <source>
        <dbReference type="ARBA" id="ARBA00022679"/>
    </source>
</evidence>
<evidence type="ECO:0000313" key="9">
    <source>
        <dbReference type="EMBL" id="KAL3877300.1"/>
    </source>
</evidence>
<dbReference type="InterPro" id="IPR026590">
    <property type="entry name" value="Ssirtuin_cat_dom"/>
</dbReference>
<dbReference type="Gene3D" id="2.20.28.200">
    <property type="match status" value="1"/>
</dbReference>
<dbReference type="EC" id="2.3.1.286" evidence="1"/>
<comment type="caution">
    <text evidence="9">The sequence shown here is derived from an EMBL/GenBank/DDBJ whole genome shotgun (WGS) entry which is preliminary data.</text>
</comment>
<dbReference type="InterPro" id="IPR003000">
    <property type="entry name" value="Sirtuin"/>
</dbReference>
<dbReference type="AlphaFoldDB" id="A0ABD3WXK3"/>
<keyword evidence="3 7" id="KW-0479">Metal-binding</keyword>
<dbReference type="GO" id="GO:0046872">
    <property type="term" value="F:metal ion binding"/>
    <property type="evidence" value="ECO:0007669"/>
    <property type="project" value="UniProtKB-KW"/>
</dbReference>
<keyword evidence="10" id="KW-1185">Reference proteome</keyword>
<dbReference type="Pfam" id="PF02146">
    <property type="entry name" value="SIR2"/>
    <property type="match status" value="1"/>
</dbReference>
<name>A0ABD3WXK3_SINWO</name>
<dbReference type="SUPFAM" id="SSF52467">
    <property type="entry name" value="DHS-like NAD/FAD-binding domain"/>
    <property type="match status" value="1"/>
</dbReference>
<evidence type="ECO:0000256" key="3">
    <source>
        <dbReference type="ARBA" id="ARBA00022723"/>
    </source>
</evidence>
<evidence type="ECO:0000259" key="8">
    <source>
        <dbReference type="PROSITE" id="PS50305"/>
    </source>
</evidence>
<feature type="binding site" evidence="7">
    <location>
        <position position="270"/>
    </location>
    <ligand>
        <name>Zn(2+)</name>
        <dbReference type="ChEBI" id="CHEBI:29105"/>
    </ligand>
</feature>
<evidence type="ECO:0000256" key="4">
    <source>
        <dbReference type="ARBA" id="ARBA00022833"/>
    </source>
</evidence>
<feature type="domain" description="Deacetylase sirtuin-type" evidence="8">
    <location>
        <begin position="100"/>
        <end position="376"/>
    </location>
</feature>
<dbReference type="GO" id="GO:0034979">
    <property type="term" value="F:NAD-dependent protein lysine deacetylase activity"/>
    <property type="evidence" value="ECO:0007669"/>
    <property type="project" value="UniProtKB-EC"/>
</dbReference>
<protein>
    <recommendedName>
        <fullName evidence="1">protein acetyllysine N-acetyltransferase</fullName>
        <ecNumber evidence="1">2.3.1.286</ecNumber>
    </recommendedName>
</protein>